<sequence>MTNLNLGIDIDTAAPETSDINPLIDAVCNRIPPFWPLDAMVATNPYLGYVERPFEQAAEYHLRILGRRLSAPRDWYRRQCEAGRITQADLQQALTEMDSRLGLEQLQRALREPEPPACAPLLYSSLLDERYRPAQSRYVIQQISQFCAAWYDQGQALWRMPRFGDGLYAAWRAYLRIDRSPAWMEISDVEAPLAALPETAREAIPAALQQLGVPADRYQDFLTLVLTCIGGWASYLRARRWEAELAGGTDDDIVELLAIRLVWELILLSNDDRPERVEQWRQSLCCWPQQLASAQARALETDLLLQRALEIGYQRRIVAGLRHAPATAPHTGTVRPLALAAFCIDVRSEVFRRALETADADIHTQGFAGFFGVMARYRPLGAHYPRNHLPVLLPARYEVCETAGDGGGADTAALGSRRRLALGLGKAWKQFKLSASSCFSFVETAGLLLYAPRLISDSLGWTAPVSAPESAGLSARERARLGPDLDARDQDGATGIPAGDRPGAAAFILDAMGLVAPFPRLVLLAGHGSSSVNNPQRAGLDCGACAGQTGAASVRMAAALLNDADVRAALREQGRQIPDDTWFLPALHDTTTDAVSLLDRERVPTSLADDLARLERALDQAGALCRAERLAWLVTQVPDTEAERRRTVEQRSRDWSQVRPEWGLAGNAAFIAAPRTRTAHLSLEGRAFLHEYDWTRDQDFQVLKLIMTAPMVVANWINLQYYGSVVDPEHLGAGNKVLHNVVGGRLGVLEGNGGDLRIGLALQSLHDGRDWVHEPLRLSVFIEAPQAAMEQVLADNPNVAALVDNGWLYLFRIDPEQGVFRRSRGGEWLPAASAAV</sequence>
<evidence type="ECO:0000256" key="4">
    <source>
        <dbReference type="ARBA" id="ARBA00022833"/>
    </source>
</evidence>
<feature type="binding site" evidence="6">
    <location>
        <position position="542"/>
    </location>
    <ligand>
        <name>Zn(2+)</name>
        <dbReference type="ChEBI" id="CHEBI:29105"/>
    </ligand>
</feature>
<dbReference type="EMBL" id="AP018052">
    <property type="protein sequence ID" value="BAZ94779.1"/>
    <property type="molecule type" value="Genomic_DNA"/>
</dbReference>
<dbReference type="GO" id="GO:0008270">
    <property type="term" value="F:zinc ion binding"/>
    <property type="evidence" value="ECO:0007669"/>
    <property type="project" value="UniProtKB-UniRule"/>
</dbReference>
<evidence type="ECO:0000256" key="5">
    <source>
        <dbReference type="ARBA" id="ARBA00023136"/>
    </source>
</evidence>
<reference evidence="7 8" key="1">
    <citation type="submission" date="2017-05" db="EMBL/GenBank/DDBJ databases">
        <title>Thiocyanate degradation by Thiohalobacter thiocyanaticus FOKN1.</title>
        <authorList>
            <person name="Oshiki M."/>
            <person name="Fukushima T."/>
            <person name="Kawano S."/>
            <person name="Nakagawa J."/>
        </authorList>
    </citation>
    <scope>NUCLEOTIDE SEQUENCE [LARGE SCALE GENOMIC DNA]</scope>
    <source>
        <strain evidence="7 8">FOKN1</strain>
    </source>
</reference>
<keyword evidence="2 6" id="KW-1003">Cell membrane</keyword>
<comment type="function">
    <text evidence="6">Part of an energy-coupled inorganic carbon pump.</text>
</comment>
<name>A0A1Z4VT14_9GAMM</name>
<dbReference type="OrthoDB" id="9805101at2"/>
<evidence type="ECO:0000256" key="2">
    <source>
        <dbReference type="ARBA" id="ARBA00022475"/>
    </source>
</evidence>
<comment type="cofactor">
    <cofactor evidence="6">
        <name>Zn(2+)</name>
        <dbReference type="ChEBI" id="CHEBI:29105"/>
    </cofactor>
</comment>
<keyword evidence="8" id="KW-1185">Reference proteome</keyword>
<feature type="binding site" evidence="6">
    <location>
        <position position="345"/>
    </location>
    <ligand>
        <name>Zn(2+)</name>
        <dbReference type="ChEBI" id="CHEBI:29105"/>
    </ligand>
</feature>
<dbReference type="GO" id="GO:0005886">
    <property type="term" value="C:plasma membrane"/>
    <property type="evidence" value="ECO:0007669"/>
    <property type="project" value="UniProtKB-SubCell"/>
</dbReference>
<evidence type="ECO:0000313" key="7">
    <source>
        <dbReference type="EMBL" id="BAZ94779.1"/>
    </source>
</evidence>
<dbReference type="HAMAP" id="MF_01871">
    <property type="entry name" value="DabA"/>
    <property type="match status" value="1"/>
</dbReference>
<evidence type="ECO:0000313" key="8">
    <source>
        <dbReference type="Proteomes" id="UP000218765"/>
    </source>
</evidence>
<comment type="subcellular location">
    <subcellularLocation>
        <location evidence="6">Cell membrane</location>
        <topology evidence="6">Peripheral membrane protein</topology>
    </subcellularLocation>
</comment>
<dbReference type="RefSeq" id="WP_096366839.1">
    <property type="nucleotide sequence ID" value="NZ_AP018052.1"/>
</dbReference>
<dbReference type="Pfam" id="PF10070">
    <property type="entry name" value="DabA"/>
    <property type="match status" value="1"/>
</dbReference>
<feature type="binding site" evidence="6">
    <location>
        <position position="343"/>
    </location>
    <ligand>
        <name>Zn(2+)</name>
        <dbReference type="ChEBI" id="CHEBI:29105"/>
    </ligand>
</feature>
<keyword evidence="1 6" id="KW-0813">Transport</keyword>
<feature type="binding site" evidence="6">
    <location>
        <position position="527"/>
    </location>
    <ligand>
        <name>Zn(2+)</name>
        <dbReference type="ChEBI" id="CHEBI:29105"/>
    </ligand>
</feature>
<evidence type="ECO:0000256" key="3">
    <source>
        <dbReference type="ARBA" id="ARBA00022723"/>
    </source>
</evidence>
<gene>
    <name evidence="6" type="primary">dabA</name>
    <name evidence="7" type="ORF">FOKN1_2405</name>
</gene>
<dbReference type="KEGG" id="ttc:FOKN1_2405"/>
<organism evidence="7 8">
    <name type="scientific">Thiohalobacter thiocyanaticus</name>
    <dbReference type="NCBI Taxonomy" id="585455"/>
    <lineage>
        <taxon>Bacteria</taxon>
        <taxon>Pseudomonadati</taxon>
        <taxon>Pseudomonadota</taxon>
        <taxon>Gammaproteobacteria</taxon>
        <taxon>Thiohalobacterales</taxon>
        <taxon>Thiohalobacteraceae</taxon>
        <taxon>Thiohalobacter</taxon>
    </lineage>
</organism>
<protein>
    <recommendedName>
        <fullName evidence="6">Probable inorganic carbon transporter subunit DabA</fullName>
    </recommendedName>
</protein>
<comment type="subunit">
    <text evidence="6">Forms a complex with DabB.</text>
</comment>
<keyword evidence="4 6" id="KW-0862">Zinc</keyword>
<dbReference type="PANTHER" id="PTHR38344:SF1">
    <property type="entry name" value="INORGANIC CARBON TRANSPORTER SUBUNIT DABA-RELATED"/>
    <property type="match status" value="1"/>
</dbReference>
<dbReference type="AlphaFoldDB" id="A0A1Z4VT14"/>
<keyword evidence="3 6" id="KW-0479">Metal-binding</keyword>
<dbReference type="PANTHER" id="PTHR38344">
    <property type="entry name" value="UPF0753 PROTEIN AQ_863"/>
    <property type="match status" value="1"/>
</dbReference>
<accession>A0A1Z4VT14</accession>
<evidence type="ECO:0000256" key="1">
    <source>
        <dbReference type="ARBA" id="ARBA00022448"/>
    </source>
</evidence>
<dbReference type="Proteomes" id="UP000218765">
    <property type="component" value="Chromosome"/>
</dbReference>
<dbReference type="InterPro" id="IPR018752">
    <property type="entry name" value="DabA"/>
</dbReference>
<evidence type="ECO:0000256" key="6">
    <source>
        <dbReference type="HAMAP-Rule" id="MF_01871"/>
    </source>
</evidence>
<keyword evidence="5 6" id="KW-0472">Membrane</keyword>
<proteinExistence type="inferred from homology"/>
<comment type="similarity">
    <text evidence="6">Belongs to the inorganic carbon transporter (TC 9.A.2) DabA family.</text>
</comment>